<dbReference type="Gene3D" id="1.25.40.10">
    <property type="entry name" value="Tetratricopeptide repeat domain"/>
    <property type="match status" value="1"/>
</dbReference>
<dbReference type="PRINTS" id="PR00368">
    <property type="entry name" value="FADPNR"/>
</dbReference>
<proteinExistence type="predicted"/>
<dbReference type="SUPFAM" id="SSF48452">
    <property type="entry name" value="TPR-like"/>
    <property type="match status" value="1"/>
</dbReference>
<organism evidence="2 3">
    <name type="scientific">Vallicoccus soli</name>
    <dbReference type="NCBI Taxonomy" id="2339232"/>
    <lineage>
        <taxon>Bacteria</taxon>
        <taxon>Bacillati</taxon>
        <taxon>Actinomycetota</taxon>
        <taxon>Actinomycetes</taxon>
        <taxon>Motilibacterales</taxon>
        <taxon>Vallicoccaceae</taxon>
        <taxon>Vallicoccus</taxon>
    </lineage>
</organism>
<evidence type="ECO:0000313" key="2">
    <source>
        <dbReference type="EMBL" id="RJK97566.1"/>
    </source>
</evidence>
<dbReference type="Pfam" id="PF13454">
    <property type="entry name" value="NAD_binding_9"/>
    <property type="match status" value="1"/>
</dbReference>
<dbReference type="SUPFAM" id="SSF51905">
    <property type="entry name" value="FAD/NAD(P)-binding domain"/>
    <property type="match status" value="1"/>
</dbReference>
<dbReference type="EMBL" id="QZEZ01000001">
    <property type="protein sequence ID" value="RJK97566.1"/>
    <property type="molecule type" value="Genomic_DNA"/>
</dbReference>
<evidence type="ECO:0000259" key="1">
    <source>
        <dbReference type="Pfam" id="PF13454"/>
    </source>
</evidence>
<keyword evidence="3" id="KW-1185">Reference proteome</keyword>
<gene>
    <name evidence="2" type="ORF">D5H78_00560</name>
</gene>
<dbReference type="Proteomes" id="UP000265614">
    <property type="component" value="Unassembled WGS sequence"/>
</dbReference>
<dbReference type="PANTHER" id="PTHR40254:SF1">
    <property type="entry name" value="BLR0577 PROTEIN"/>
    <property type="match status" value="1"/>
</dbReference>
<dbReference type="InterPro" id="IPR036188">
    <property type="entry name" value="FAD/NAD-bd_sf"/>
</dbReference>
<accession>A0A3A3Z920</accession>
<comment type="caution">
    <text evidence="2">The sequence shown here is derived from an EMBL/GenBank/DDBJ whole genome shotgun (WGS) entry which is preliminary data.</text>
</comment>
<reference evidence="2 3" key="1">
    <citation type="submission" date="2018-09" db="EMBL/GenBank/DDBJ databases">
        <title>YIM 75000 draft genome.</title>
        <authorList>
            <person name="Tang S."/>
            <person name="Feng Y."/>
        </authorList>
    </citation>
    <scope>NUCLEOTIDE SEQUENCE [LARGE SCALE GENOMIC DNA]</scope>
    <source>
        <strain evidence="2 3">YIM 75000</strain>
    </source>
</reference>
<feature type="domain" description="FAD-dependent urate hydroxylase HpyO/Asp monooxygenase CreE-like FAD/NAD(P)-binding" evidence="1">
    <location>
        <begin position="13"/>
        <end position="163"/>
    </location>
</feature>
<dbReference type="RefSeq" id="WP_119948465.1">
    <property type="nucleotide sequence ID" value="NZ_QZEZ01000001.1"/>
</dbReference>
<dbReference type="InterPro" id="IPR038732">
    <property type="entry name" value="HpyO/CreE_NAD-binding"/>
</dbReference>
<protein>
    <submittedName>
        <fullName evidence="2">Lycopene cyclase</fullName>
    </submittedName>
</protein>
<dbReference type="AlphaFoldDB" id="A0A3A3Z920"/>
<sequence>MAVVRRGGRPLVVVAGAGAAGTLVALHLCRAAARRGQGLDLVLADPADRWGRGTAFGTADDRHLLNVPASGMTALPEEPGDFVAWRTRHGDGVRDPYSFAPRRQFALYLDDRLREALAAASGAVSLRHLRQELVAVDRTGRGVAVTAQDGSALEADALVVATGLPAPGTGWAPEALARSAFLVPDPWAPGALDVVARDRSGPPDVLLVGTGLTMVDVVLSLSGHRARAGRRLLALSRSGRPPRPHAPAPRLAAIPDVADWPADLPGLRDAVRRHLADVARSTGDWRPGVDGLRFRLAELWQRLGEDERRELLAHDAGPWGVLRHRMPPSSARLLGALRACGALHVSAGRVTGAEPLPGGGLRVGLGAAGPVDVGWVVNCTGPATDVRTLGNRLLDDLLRPRGGGPLALPATAGMGLRTVDGRLVTGAGEADAPVWALGALRRGELWESTAVPEIRAQALALATGVLDAVAPLPRRLADGRLVGGHHPLARPRDPLGLPVSTTAEAAAAYAAGLERVMRLQDGAEGLLRHATRTDPGFALAHAALALLGHEAGADADVAASLEAARRAVRERGDDRERSLVEVVRLRVRDPRGAGAAALVEHVARYPRDVLAVSAAVPTIAFSGLVDVRQDAWDLLEGLAPAYGDHWWFISLLAFTRQDQGRYEEAGLLAESALSCEPSSGHAVHAQAHVLYETGRHEEGRAWLDHWVRQSGRSASHRAHFSWHAALHELALGDVEAVRRRYAVELAPPAVTGVRALVDAASLLWRWQLVADDGTGAPDVREVLAAVGPDLLARPRTPFTALHAAMGLAAAHDGGALRDLRRHCRAARDPLLRTTVADVCEALLALVEERWAEAAGLLTELLPVLHRVGGSAAQREALQEALLLCLARSGRGRDAARLLADRLACRPSPADDRRLLALAAAPQRA</sequence>
<dbReference type="InterPro" id="IPR052189">
    <property type="entry name" value="L-asp_N-monooxygenase_NS-form"/>
</dbReference>
<dbReference type="OrthoDB" id="101972at2"/>
<dbReference type="InterPro" id="IPR011990">
    <property type="entry name" value="TPR-like_helical_dom_sf"/>
</dbReference>
<name>A0A3A3Z920_9ACTN</name>
<dbReference type="PANTHER" id="PTHR40254">
    <property type="entry name" value="BLR0577 PROTEIN"/>
    <property type="match status" value="1"/>
</dbReference>
<evidence type="ECO:0000313" key="3">
    <source>
        <dbReference type="Proteomes" id="UP000265614"/>
    </source>
</evidence>
<dbReference type="Gene3D" id="3.50.50.60">
    <property type="entry name" value="FAD/NAD(P)-binding domain"/>
    <property type="match status" value="1"/>
</dbReference>